<feature type="compositionally biased region" description="Acidic residues" evidence="1">
    <location>
        <begin position="110"/>
        <end position="133"/>
    </location>
</feature>
<name>A0A2G2W592_CAPBA</name>
<dbReference type="Proteomes" id="UP000224567">
    <property type="component" value="Unassembled WGS sequence"/>
</dbReference>
<comment type="caution">
    <text evidence="2">The sequence shown here is derived from an EMBL/GenBank/DDBJ whole genome shotgun (WGS) entry which is preliminary data.</text>
</comment>
<dbReference type="EMBL" id="MLFT02000008">
    <property type="protein sequence ID" value="PHT40388.1"/>
    <property type="molecule type" value="Genomic_DNA"/>
</dbReference>
<accession>A0A2G2W592</accession>
<reference evidence="3" key="2">
    <citation type="journal article" date="2017" name="J. Anim. Genet.">
        <title>Multiple reference genome sequences of hot pepper reveal the massive evolution of plant disease resistance genes by retroduplication.</title>
        <authorList>
            <person name="Kim S."/>
            <person name="Park J."/>
            <person name="Yeom S.-I."/>
            <person name="Kim Y.-M."/>
            <person name="Seo E."/>
            <person name="Kim K.-T."/>
            <person name="Kim M.-S."/>
            <person name="Lee J.M."/>
            <person name="Cheong K."/>
            <person name="Shin H.-S."/>
            <person name="Kim S.-B."/>
            <person name="Han K."/>
            <person name="Lee J."/>
            <person name="Park M."/>
            <person name="Lee H.-A."/>
            <person name="Lee H.-Y."/>
            <person name="Lee Y."/>
            <person name="Oh S."/>
            <person name="Lee J.H."/>
            <person name="Choi E."/>
            <person name="Choi E."/>
            <person name="Lee S.E."/>
            <person name="Jeon J."/>
            <person name="Kim H."/>
            <person name="Choi G."/>
            <person name="Song H."/>
            <person name="Lee J."/>
            <person name="Lee S.-C."/>
            <person name="Kwon J.-K."/>
            <person name="Lee H.-Y."/>
            <person name="Koo N."/>
            <person name="Hong Y."/>
            <person name="Kim R.W."/>
            <person name="Kang W.-H."/>
            <person name="Huh J.H."/>
            <person name="Kang B.-C."/>
            <person name="Yang T.-J."/>
            <person name="Lee Y.-H."/>
            <person name="Bennetzen J.L."/>
            <person name="Choi D."/>
        </authorList>
    </citation>
    <scope>NUCLEOTIDE SEQUENCE [LARGE SCALE GENOMIC DNA]</scope>
    <source>
        <strain evidence="3">cv. PBC81</strain>
    </source>
</reference>
<gene>
    <name evidence="2" type="ORF">CQW23_19242</name>
</gene>
<sequence length="146" mass="16532">MMYLKNKKLENIPNNIIAKNIDVEIGFLLVFLDVDVSNNANNGNWLDEFMEKEIKQINAEVTVMWSADIALKPHYVVGPSNHLPIQHNNPVSDDDEIVGFDITASSKDGIEEEEDNDVSILEYDDDDDEDEESTLAEIKDLFSDLC</sequence>
<protein>
    <submittedName>
        <fullName evidence="2">Uncharacterized protein</fullName>
    </submittedName>
</protein>
<dbReference type="AlphaFoldDB" id="A0A2G2W592"/>
<evidence type="ECO:0000313" key="3">
    <source>
        <dbReference type="Proteomes" id="UP000224567"/>
    </source>
</evidence>
<proteinExistence type="predicted"/>
<reference evidence="2 3" key="1">
    <citation type="journal article" date="2017" name="Genome Biol.">
        <title>New reference genome sequences of hot pepper reveal the massive evolution of plant disease-resistance genes by retroduplication.</title>
        <authorList>
            <person name="Kim S."/>
            <person name="Park J."/>
            <person name="Yeom S.I."/>
            <person name="Kim Y.M."/>
            <person name="Seo E."/>
            <person name="Kim K.T."/>
            <person name="Kim M.S."/>
            <person name="Lee J.M."/>
            <person name="Cheong K."/>
            <person name="Shin H.S."/>
            <person name="Kim S.B."/>
            <person name="Han K."/>
            <person name="Lee J."/>
            <person name="Park M."/>
            <person name="Lee H.A."/>
            <person name="Lee H.Y."/>
            <person name="Lee Y."/>
            <person name="Oh S."/>
            <person name="Lee J.H."/>
            <person name="Choi E."/>
            <person name="Choi E."/>
            <person name="Lee S.E."/>
            <person name="Jeon J."/>
            <person name="Kim H."/>
            <person name="Choi G."/>
            <person name="Song H."/>
            <person name="Lee J."/>
            <person name="Lee S.C."/>
            <person name="Kwon J.K."/>
            <person name="Lee H.Y."/>
            <person name="Koo N."/>
            <person name="Hong Y."/>
            <person name="Kim R.W."/>
            <person name="Kang W.H."/>
            <person name="Huh J.H."/>
            <person name="Kang B.C."/>
            <person name="Yang T.J."/>
            <person name="Lee Y.H."/>
            <person name="Bennetzen J.L."/>
            <person name="Choi D."/>
        </authorList>
    </citation>
    <scope>NUCLEOTIDE SEQUENCE [LARGE SCALE GENOMIC DNA]</scope>
    <source>
        <strain evidence="3">cv. PBC81</strain>
    </source>
</reference>
<evidence type="ECO:0000313" key="2">
    <source>
        <dbReference type="EMBL" id="PHT40388.1"/>
    </source>
</evidence>
<organism evidence="2 3">
    <name type="scientific">Capsicum baccatum</name>
    <name type="common">Peruvian pepper</name>
    <dbReference type="NCBI Taxonomy" id="33114"/>
    <lineage>
        <taxon>Eukaryota</taxon>
        <taxon>Viridiplantae</taxon>
        <taxon>Streptophyta</taxon>
        <taxon>Embryophyta</taxon>
        <taxon>Tracheophyta</taxon>
        <taxon>Spermatophyta</taxon>
        <taxon>Magnoliopsida</taxon>
        <taxon>eudicotyledons</taxon>
        <taxon>Gunneridae</taxon>
        <taxon>Pentapetalae</taxon>
        <taxon>asterids</taxon>
        <taxon>lamiids</taxon>
        <taxon>Solanales</taxon>
        <taxon>Solanaceae</taxon>
        <taxon>Solanoideae</taxon>
        <taxon>Capsiceae</taxon>
        <taxon>Capsicum</taxon>
    </lineage>
</organism>
<feature type="region of interest" description="Disordered" evidence="1">
    <location>
        <begin position="103"/>
        <end position="133"/>
    </location>
</feature>
<keyword evidence="3" id="KW-1185">Reference proteome</keyword>
<evidence type="ECO:0000256" key="1">
    <source>
        <dbReference type="SAM" id="MobiDB-lite"/>
    </source>
</evidence>